<feature type="transmembrane region" description="Helical" evidence="2">
    <location>
        <begin position="20"/>
        <end position="41"/>
    </location>
</feature>
<dbReference type="OrthoDB" id="3220769at2759"/>
<keyword evidence="2" id="KW-1133">Transmembrane helix</keyword>
<accession>A0A4V5N701</accession>
<feature type="transmembrane region" description="Helical" evidence="2">
    <location>
        <begin position="415"/>
        <end position="443"/>
    </location>
</feature>
<keyword evidence="2" id="KW-0812">Transmembrane</keyword>
<organism evidence="3 4">
    <name type="scientific">Salinomyces thailandicus</name>
    <dbReference type="NCBI Taxonomy" id="706561"/>
    <lineage>
        <taxon>Eukaryota</taxon>
        <taxon>Fungi</taxon>
        <taxon>Dikarya</taxon>
        <taxon>Ascomycota</taxon>
        <taxon>Pezizomycotina</taxon>
        <taxon>Dothideomycetes</taxon>
        <taxon>Dothideomycetidae</taxon>
        <taxon>Mycosphaerellales</taxon>
        <taxon>Teratosphaeriaceae</taxon>
        <taxon>Salinomyces</taxon>
    </lineage>
</organism>
<comment type="caution">
    <text evidence="3">The sequence shown here is derived from an EMBL/GenBank/DDBJ whole genome shotgun (WGS) entry which is preliminary data.</text>
</comment>
<keyword evidence="4" id="KW-1185">Reference proteome</keyword>
<evidence type="ECO:0000313" key="4">
    <source>
        <dbReference type="Proteomes" id="UP000308549"/>
    </source>
</evidence>
<proteinExistence type="predicted"/>
<dbReference type="Proteomes" id="UP000308549">
    <property type="component" value="Unassembled WGS sequence"/>
</dbReference>
<sequence>MSHRSLFSYPVTRPYPYTWFTPVAIGALVFFTILFSLLNFVSTGYTLVTHETLNPNATVDEHVWKPYWPSWLTKNVQPTCRPAELAVGRVLFTNQTALTYTLTDIWQPSAGRAGGAGTADGITPRLAYYNNVLENCTVHSIGIDFASTDRTATQYAFSDYGAVVRSFATCAMTIPNGTLNVNLTQEYDYVPSTVSFANLYQFLGTNFLSRNKSERASLYWGESLLSMYWASTTHELATIRDNQTSSGNPGIDKGMLFFRPNPDQSTPNITADDFFTVDHRFLQASTNGTTAVLRPETSGRQDEFISLPNLISSATYPNIWHLADILAKAAYSTILTDLGQPSTTTNDTNLLLTPETLTHFTKNFTILRRAISNAYPGPAVRPYGTEATGSLGTTPSTFSTRYLCTIPERKPAGTIFVAVLVADLVMLQALWWLGTAVLGVFALRRRPGAMECVGCSTQLPAPLLRGASGVGAVGGGYRAVEKAEEADGLEMGGLRMRGQGGELKQGRRSSSSSRSVSQERLLNPVSMDIGRL</sequence>
<gene>
    <name evidence="3" type="ORF">B0A50_04025</name>
</gene>
<name>A0A4V5N701_9PEZI</name>
<protein>
    <recommendedName>
        <fullName evidence="5">Transmembrane protein</fullName>
    </recommendedName>
</protein>
<reference evidence="3 4" key="1">
    <citation type="submission" date="2017-03" db="EMBL/GenBank/DDBJ databases">
        <title>Genomes of endolithic fungi from Antarctica.</title>
        <authorList>
            <person name="Coleine C."/>
            <person name="Masonjones S."/>
            <person name="Stajich J.E."/>
        </authorList>
    </citation>
    <scope>NUCLEOTIDE SEQUENCE [LARGE SCALE GENOMIC DNA]</scope>
    <source>
        <strain evidence="3 4">CCFEE 6315</strain>
    </source>
</reference>
<evidence type="ECO:0000256" key="1">
    <source>
        <dbReference type="SAM" id="MobiDB-lite"/>
    </source>
</evidence>
<evidence type="ECO:0008006" key="5">
    <source>
        <dbReference type="Google" id="ProtNLM"/>
    </source>
</evidence>
<evidence type="ECO:0000256" key="2">
    <source>
        <dbReference type="SAM" id="Phobius"/>
    </source>
</evidence>
<keyword evidence="2" id="KW-0472">Membrane</keyword>
<evidence type="ECO:0000313" key="3">
    <source>
        <dbReference type="EMBL" id="TKA27959.1"/>
    </source>
</evidence>
<dbReference type="EMBL" id="NAJL01000020">
    <property type="protein sequence ID" value="TKA27959.1"/>
    <property type="molecule type" value="Genomic_DNA"/>
</dbReference>
<dbReference type="AlphaFoldDB" id="A0A4V5N701"/>
<feature type="region of interest" description="Disordered" evidence="1">
    <location>
        <begin position="491"/>
        <end position="532"/>
    </location>
</feature>